<evidence type="ECO:0000256" key="8">
    <source>
        <dbReference type="SAM" id="Phobius"/>
    </source>
</evidence>
<evidence type="ECO:0000313" key="9">
    <source>
        <dbReference type="EMBL" id="MCM1983584.1"/>
    </source>
</evidence>
<dbReference type="Pfam" id="PF03547">
    <property type="entry name" value="Mem_trans"/>
    <property type="match status" value="1"/>
</dbReference>
<reference evidence="9 10" key="1">
    <citation type="journal article" date="2015" name="Genome Announc.">
        <title>Draft Genome Sequence of Filamentous Marine Cyanobacterium Lyngbya confervoides Strain BDU141951.</title>
        <authorList>
            <person name="Chandrababunaidu M.M."/>
            <person name="Sen D."/>
            <person name="Tripathy S."/>
        </authorList>
    </citation>
    <scope>NUCLEOTIDE SEQUENCE [LARGE SCALE GENOMIC DNA]</scope>
    <source>
        <strain evidence="9 10">BDU141951</strain>
    </source>
</reference>
<accession>A0ABD4T4Z0</accession>
<gene>
    <name evidence="9" type="ORF">QQ91_0012225</name>
</gene>
<dbReference type="EMBL" id="JTHE03000065">
    <property type="protein sequence ID" value="MCM1983584.1"/>
    <property type="molecule type" value="Genomic_DNA"/>
</dbReference>
<evidence type="ECO:0000256" key="5">
    <source>
        <dbReference type="ARBA" id="ARBA00022692"/>
    </source>
</evidence>
<evidence type="ECO:0000256" key="4">
    <source>
        <dbReference type="ARBA" id="ARBA00022475"/>
    </source>
</evidence>
<evidence type="ECO:0000256" key="6">
    <source>
        <dbReference type="ARBA" id="ARBA00022989"/>
    </source>
</evidence>
<dbReference type="PANTHER" id="PTHR36838:SF1">
    <property type="entry name" value="SLR1864 PROTEIN"/>
    <property type="match status" value="1"/>
</dbReference>
<sequence length="302" mass="31757">MADTRAMTVFLTAVLPTALVAIVGIAIGRCFKLDVSTLAQVNLYAMLPALVLTSLLDLQITAGRAVLMIAAFLINTGLLYLISLGLGYTLRISPDQRKSLMATTLFANVGNMGLPFILFSLGEAGLERAVIYLVISSLLISSLFPIILQGTGLRASAQYSLKLPVLWAALLGVGIQITPWDLPNALSQGLQLLGEGVVPLALLTLGIQLARSRFALGALEWIGAGLRLGVSPSLAYAIGRGLGLTGLDLQVLVLQAAMPVAVSSLIWVTELGGDASQVSRTIVLSTLLSFVTLPLLLHWGMG</sequence>
<dbReference type="AlphaFoldDB" id="A0ABD4T4Z0"/>
<evidence type="ECO:0000256" key="7">
    <source>
        <dbReference type="ARBA" id="ARBA00023136"/>
    </source>
</evidence>
<feature type="transmembrane region" description="Helical" evidence="8">
    <location>
        <begin position="160"/>
        <end position="178"/>
    </location>
</feature>
<feature type="transmembrane region" description="Helical" evidence="8">
    <location>
        <begin position="221"/>
        <end position="239"/>
    </location>
</feature>
<comment type="similarity">
    <text evidence="2">Belongs to the auxin efflux carrier (TC 2.A.69) family.</text>
</comment>
<name>A0ABD4T4Z0_9CYAN</name>
<evidence type="ECO:0000256" key="1">
    <source>
        <dbReference type="ARBA" id="ARBA00004651"/>
    </source>
</evidence>
<protein>
    <submittedName>
        <fullName evidence="9">AEC family transporter</fullName>
    </submittedName>
</protein>
<proteinExistence type="inferred from homology"/>
<keyword evidence="5 8" id="KW-0812">Transmembrane</keyword>
<feature type="transmembrane region" description="Helical" evidence="8">
    <location>
        <begin position="190"/>
        <end position="209"/>
    </location>
</feature>
<evidence type="ECO:0000256" key="3">
    <source>
        <dbReference type="ARBA" id="ARBA00022448"/>
    </source>
</evidence>
<keyword evidence="3" id="KW-0813">Transport</keyword>
<feature type="transmembrane region" description="Helical" evidence="8">
    <location>
        <begin position="130"/>
        <end position="148"/>
    </location>
</feature>
<evidence type="ECO:0000256" key="2">
    <source>
        <dbReference type="ARBA" id="ARBA00010145"/>
    </source>
</evidence>
<feature type="transmembrane region" description="Helical" evidence="8">
    <location>
        <begin position="6"/>
        <end position="31"/>
    </location>
</feature>
<feature type="transmembrane region" description="Helical" evidence="8">
    <location>
        <begin position="281"/>
        <end position="301"/>
    </location>
</feature>
<dbReference type="InterPro" id="IPR038770">
    <property type="entry name" value="Na+/solute_symporter_sf"/>
</dbReference>
<evidence type="ECO:0000313" key="10">
    <source>
        <dbReference type="Proteomes" id="UP000031561"/>
    </source>
</evidence>
<dbReference type="InterPro" id="IPR004776">
    <property type="entry name" value="Mem_transp_PIN-like"/>
</dbReference>
<keyword evidence="4" id="KW-1003">Cell membrane</keyword>
<keyword evidence="7 8" id="KW-0472">Membrane</keyword>
<dbReference type="Gene3D" id="1.20.1530.20">
    <property type="match status" value="1"/>
</dbReference>
<comment type="subcellular location">
    <subcellularLocation>
        <location evidence="1">Cell membrane</location>
        <topology evidence="1">Multi-pass membrane protein</topology>
    </subcellularLocation>
</comment>
<keyword evidence="10" id="KW-1185">Reference proteome</keyword>
<dbReference type="PANTHER" id="PTHR36838">
    <property type="entry name" value="AUXIN EFFLUX CARRIER FAMILY PROTEIN"/>
    <property type="match status" value="1"/>
</dbReference>
<dbReference type="GO" id="GO:0005886">
    <property type="term" value="C:plasma membrane"/>
    <property type="evidence" value="ECO:0007669"/>
    <property type="project" value="UniProtKB-SubCell"/>
</dbReference>
<keyword evidence="6 8" id="KW-1133">Transmembrane helix</keyword>
<organism evidence="9 10">
    <name type="scientific">Lyngbya confervoides BDU141951</name>
    <dbReference type="NCBI Taxonomy" id="1574623"/>
    <lineage>
        <taxon>Bacteria</taxon>
        <taxon>Bacillati</taxon>
        <taxon>Cyanobacteriota</taxon>
        <taxon>Cyanophyceae</taxon>
        <taxon>Oscillatoriophycideae</taxon>
        <taxon>Oscillatoriales</taxon>
        <taxon>Microcoleaceae</taxon>
        <taxon>Lyngbya</taxon>
    </lineage>
</organism>
<dbReference type="RefSeq" id="WP_236096177.1">
    <property type="nucleotide sequence ID" value="NZ_JTHE03000065.1"/>
</dbReference>
<dbReference type="Proteomes" id="UP000031561">
    <property type="component" value="Unassembled WGS sequence"/>
</dbReference>
<feature type="transmembrane region" description="Helical" evidence="8">
    <location>
        <begin position="100"/>
        <end position="118"/>
    </location>
</feature>
<feature type="transmembrane region" description="Helical" evidence="8">
    <location>
        <begin position="66"/>
        <end position="88"/>
    </location>
</feature>
<comment type="caution">
    <text evidence="9">The sequence shown here is derived from an EMBL/GenBank/DDBJ whole genome shotgun (WGS) entry which is preliminary data.</text>
</comment>
<feature type="transmembrane region" description="Helical" evidence="8">
    <location>
        <begin position="251"/>
        <end position="269"/>
    </location>
</feature>
<feature type="transmembrane region" description="Helical" evidence="8">
    <location>
        <begin position="43"/>
        <end position="60"/>
    </location>
</feature>